<protein>
    <recommendedName>
        <fullName evidence="5">Sugar-specific transcriptional regulator TrmB</fullName>
    </recommendedName>
</protein>
<dbReference type="PANTHER" id="PTHR34293:SF1">
    <property type="entry name" value="HTH-TYPE TRANSCRIPTIONAL REGULATOR TRMBL2"/>
    <property type="match status" value="1"/>
</dbReference>
<dbReference type="PANTHER" id="PTHR34293">
    <property type="entry name" value="HTH-TYPE TRANSCRIPTIONAL REGULATOR TRMBL2"/>
    <property type="match status" value="1"/>
</dbReference>
<dbReference type="EMBL" id="BSDY01000006">
    <property type="protein sequence ID" value="GLI56100.1"/>
    <property type="molecule type" value="Genomic_DNA"/>
</dbReference>
<dbReference type="CDD" id="cd09124">
    <property type="entry name" value="PLDc_like_TrmB_middle"/>
    <property type="match status" value="1"/>
</dbReference>
<evidence type="ECO:0000313" key="4">
    <source>
        <dbReference type="Proteomes" id="UP001144471"/>
    </source>
</evidence>
<gene>
    <name evidence="3" type="ORF">PM10SUCC1_16140</name>
</gene>
<name>A0A9W6GLE8_9FUSO</name>
<dbReference type="AlphaFoldDB" id="A0A9W6GLE8"/>
<dbReference type="InterPro" id="IPR002831">
    <property type="entry name" value="Tscrpt_reg_TrmB_N"/>
</dbReference>
<dbReference type="Proteomes" id="UP001144471">
    <property type="component" value="Unassembled WGS sequence"/>
</dbReference>
<dbReference type="Gene3D" id="1.10.10.10">
    <property type="entry name" value="Winged helix-like DNA-binding domain superfamily/Winged helix DNA-binding domain"/>
    <property type="match status" value="1"/>
</dbReference>
<dbReference type="InterPro" id="IPR036390">
    <property type="entry name" value="WH_DNA-bd_sf"/>
</dbReference>
<reference evidence="3" key="1">
    <citation type="submission" date="2022-12" db="EMBL/GenBank/DDBJ databases">
        <title>Reference genome sequencing for broad-spectrum identification of bacterial and archaeal isolates by mass spectrometry.</title>
        <authorList>
            <person name="Sekiguchi Y."/>
            <person name="Tourlousse D.M."/>
        </authorList>
    </citation>
    <scope>NUCLEOTIDE SEQUENCE</scope>
    <source>
        <strain evidence="3">10succ1</strain>
    </source>
</reference>
<proteinExistence type="predicted"/>
<accession>A0A9W6GLE8</accession>
<dbReference type="InterPro" id="IPR021586">
    <property type="entry name" value="Tscrpt_reg_TrmB_C"/>
</dbReference>
<organism evidence="3 4">
    <name type="scientific">Propionigenium maris DSM 9537</name>
    <dbReference type="NCBI Taxonomy" id="1123000"/>
    <lineage>
        <taxon>Bacteria</taxon>
        <taxon>Fusobacteriati</taxon>
        <taxon>Fusobacteriota</taxon>
        <taxon>Fusobacteriia</taxon>
        <taxon>Fusobacteriales</taxon>
        <taxon>Fusobacteriaceae</taxon>
        <taxon>Propionigenium</taxon>
    </lineage>
</organism>
<comment type="caution">
    <text evidence="3">The sequence shown here is derived from an EMBL/GenBank/DDBJ whole genome shotgun (WGS) entry which is preliminary data.</text>
</comment>
<evidence type="ECO:0000259" key="2">
    <source>
        <dbReference type="Pfam" id="PF11495"/>
    </source>
</evidence>
<evidence type="ECO:0008006" key="5">
    <source>
        <dbReference type="Google" id="ProtNLM"/>
    </source>
</evidence>
<dbReference type="SUPFAM" id="SSF46785">
    <property type="entry name" value="Winged helix' DNA-binding domain"/>
    <property type="match status" value="1"/>
</dbReference>
<evidence type="ECO:0000313" key="3">
    <source>
        <dbReference type="EMBL" id="GLI56100.1"/>
    </source>
</evidence>
<feature type="domain" description="Transcription regulator TrmB C-terminal" evidence="2">
    <location>
        <begin position="114"/>
        <end position="223"/>
    </location>
</feature>
<sequence length="268" mass="30840">MDSRDLIISKLEKLGLSSKEGEVYLQLVKAPYSNGSQIAKKLGYPRTSVYSILSKLQGKGCILSVPEGEVTSYVAINPQDLIFRLKREIDDATNVLGEEFKKIDIESNEKQFLNINSYEGITERIHQLLKSAEKEVYINTNFNLDEFGKFKEDFKLLKRKGVRVIFFSFQNKGYESLGAEHYSRSSLKEDASNKTKRILLVVDMKLAIMASNYGGEFYGTFSENKLLINLIAEHIHNDIYLMKLEENYKGDFWEDIKLNTMQEIENQE</sequence>
<dbReference type="RefSeq" id="WP_281835007.1">
    <property type="nucleotide sequence ID" value="NZ_BSDY01000006.1"/>
</dbReference>
<dbReference type="Pfam" id="PF01978">
    <property type="entry name" value="TrmB"/>
    <property type="match status" value="1"/>
</dbReference>
<dbReference type="InterPro" id="IPR051797">
    <property type="entry name" value="TrmB-like"/>
</dbReference>
<dbReference type="InterPro" id="IPR036388">
    <property type="entry name" value="WH-like_DNA-bd_sf"/>
</dbReference>
<dbReference type="Pfam" id="PF11495">
    <property type="entry name" value="Regulator_TrmB"/>
    <property type="match status" value="1"/>
</dbReference>
<feature type="domain" description="Transcription regulator TrmB N-terminal" evidence="1">
    <location>
        <begin position="11"/>
        <end position="78"/>
    </location>
</feature>
<keyword evidence="4" id="KW-1185">Reference proteome</keyword>
<evidence type="ECO:0000259" key="1">
    <source>
        <dbReference type="Pfam" id="PF01978"/>
    </source>
</evidence>